<proteinExistence type="predicted"/>
<dbReference type="EMBL" id="DVNA01000218">
    <property type="protein sequence ID" value="HIU56034.1"/>
    <property type="molecule type" value="Genomic_DNA"/>
</dbReference>
<dbReference type="AlphaFoldDB" id="A0A9D1M9F3"/>
<gene>
    <name evidence="2" type="ORF">IAB03_09555</name>
</gene>
<name>A0A9D1M9F3_9BACT</name>
<accession>A0A9D1M9F3</accession>
<evidence type="ECO:0000313" key="3">
    <source>
        <dbReference type="Proteomes" id="UP000824112"/>
    </source>
</evidence>
<organism evidence="2 3">
    <name type="scientific">Candidatus Gallibacteroides avistercoris</name>
    <dbReference type="NCBI Taxonomy" id="2840833"/>
    <lineage>
        <taxon>Bacteria</taxon>
        <taxon>Pseudomonadati</taxon>
        <taxon>Bacteroidota</taxon>
        <taxon>Bacteroidia</taxon>
        <taxon>Bacteroidales</taxon>
        <taxon>Bacteroidaceae</taxon>
        <taxon>Bacteroidaceae incertae sedis</taxon>
        <taxon>Candidatus Gallibacteroides</taxon>
    </lineage>
</organism>
<dbReference type="Gene3D" id="1.20.5.170">
    <property type="match status" value="1"/>
</dbReference>
<reference evidence="2" key="1">
    <citation type="submission" date="2020-10" db="EMBL/GenBank/DDBJ databases">
        <authorList>
            <person name="Gilroy R."/>
        </authorList>
    </citation>
    <scope>NUCLEOTIDE SEQUENCE</scope>
    <source>
        <strain evidence="2">CHK158-818</strain>
    </source>
</reference>
<comment type="caution">
    <text evidence="2">The sequence shown here is derived from an EMBL/GenBank/DDBJ whole genome shotgun (WGS) entry which is preliminary data.</text>
</comment>
<protein>
    <submittedName>
        <fullName evidence="2">Uncharacterized protein</fullName>
    </submittedName>
</protein>
<sequence length="295" mass="33573">MKKLVLLLAIAALPLASCVKSSKEYKALQMENDSLKLAATQTQAEFDEILGTLNDVEEGFRQIKESENYLVIQSKASGEISTSTREKLKSDMQLIAETLKNNKEQLNKLEKQLKNSQYQSAEMKKTIARLTDEINSKAAMIASLQEELAKRDVKIQELDNTITDMKNVVSTLTEESYRQQEEISKQSTEINTVWYVFGTKSELKEQKIISGGGLFQSTKVLQDDFNKDYFIKADLRTLKEIPLYAKKAKVLSNQPEGSYSFKEEKDEKGQKNVTLVIDNPKEFWSLSKYLVIQVD</sequence>
<dbReference type="Proteomes" id="UP000824112">
    <property type="component" value="Unassembled WGS sequence"/>
</dbReference>
<evidence type="ECO:0000313" key="2">
    <source>
        <dbReference type="EMBL" id="HIU56034.1"/>
    </source>
</evidence>
<evidence type="ECO:0000256" key="1">
    <source>
        <dbReference type="SAM" id="Coils"/>
    </source>
</evidence>
<keyword evidence="1" id="KW-0175">Coiled coil</keyword>
<reference evidence="2" key="2">
    <citation type="journal article" date="2021" name="PeerJ">
        <title>Extensive microbial diversity within the chicken gut microbiome revealed by metagenomics and culture.</title>
        <authorList>
            <person name="Gilroy R."/>
            <person name="Ravi A."/>
            <person name="Getino M."/>
            <person name="Pursley I."/>
            <person name="Horton D.L."/>
            <person name="Alikhan N.F."/>
            <person name="Baker D."/>
            <person name="Gharbi K."/>
            <person name="Hall N."/>
            <person name="Watson M."/>
            <person name="Adriaenssens E.M."/>
            <person name="Foster-Nyarko E."/>
            <person name="Jarju S."/>
            <person name="Secka A."/>
            <person name="Antonio M."/>
            <person name="Oren A."/>
            <person name="Chaudhuri R.R."/>
            <person name="La Ragione R."/>
            <person name="Hildebrand F."/>
            <person name="Pallen M.J."/>
        </authorList>
    </citation>
    <scope>NUCLEOTIDE SEQUENCE</scope>
    <source>
        <strain evidence="2">CHK158-818</strain>
    </source>
</reference>
<feature type="coiled-coil region" evidence="1">
    <location>
        <begin position="85"/>
        <end position="175"/>
    </location>
</feature>